<keyword evidence="1" id="KW-1133">Transmembrane helix</keyword>
<feature type="chain" id="PRO_5036491691" description="Transmembrane protein" evidence="2">
    <location>
        <begin position="20"/>
        <end position="134"/>
    </location>
</feature>
<feature type="signal peptide" evidence="2">
    <location>
        <begin position="1"/>
        <end position="19"/>
    </location>
</feature>
<comment type="caution">
    <text evidence="3">The sequence shown here is derived from an EMBL/GenBank/DDBJ whole genome shotgun (WGS) entry which is preliminary data.</text>
</comment>
<evidence type="ECO:0000256" key="1">
    <source>
        <dbReference type="SAM" id="Phobius"/>
    </source>
</evidence>
<dbReference type="Proteomes" id="UP000298416">
    <property type="component" value="Unassembled WGS sequence"/>
</dbReference>
<dbReference type="AlphaFoldDB" id="A0A8X8XNH2"/>
<keyword evidence="1" id="KW-0472">Membrane</keyword>
<accession>A0A8X8XNH2</accession>
<evidence type="ECO:0000256" key="2">
    <source>
        <dbReference type="SAM" id="SignalP"/>
    </source>
</evidence>
<keyword evidence="2" id="KW-0732">Signal</keyword>
<reference evidence="3" key="1">
    <citation type="submission" date="2018-01" db="EMBL/GenBank/DDBJ databases">
        <authorList>
            <person name="Mao J.F."/>
        </authorList>
    </citation>
    <scope>NUCLEOTIDE SEQUENCE</scope>
    <source>
        <strain evidence="3">Huo1</strain>
        <tissue evidence="3">Leaf</tissue>
    </source>
</reference>
<gene>
    <name evidence="3" type="ORF">SASPL_119814</name>
</gene>
<evidence type="ECO:0000313" key="4">
    <source>
        <dbReference type="Proteomes" id="UP000298416"/>
    </source>
</evidence>
<reference evidence="3" key="2">
    <citation type="submission" date="2020-08" db="EMBL/GenBank/DDBJ databases">
        <title>Plant Genome Project.</title>
        <authorList>
            <person name="Zhang R.-G."/>
        </authorList>
    </citation>
    <scope>NUCLEOTIDE SEQUENCE</scope>
    <source>
        <strain evidence="3">Huo1</strain>
        <tissue evidence="3">Leaf</tissue>
    </source>
</reference>
<keyword evidence="4" id="KW-1185">Reference proteome</keyword>
<dbReference type="PANTHER" id="PTHR35718">
    <property type="entry name" value="EXPRESSED PROTEIN"/>
    <property type="match status" value="1"/>
</dbReference>
<dbReference type="EMBL" id="PNBA02000007">
    <property type="protein sequence ID" value="KAG6417630.1"/>
    <property type="molecule type" value="Genomic_DNA"/>
</dbReference>
<evidence type="ECO:0000313" key="3">
    <source>
        <dbReference type="EMBL" id="KAG6417630.1"/>
    </source>
</evidence>
<protein>
    <recommendedName>
        <fullName evidence="5">Transmembrane protein</fullName>
    </recommendedName>
</protein>
<name>A0A8X8XNH2_SALSN</name>
<proteinExistence type="predicted"/>
<keyword evidence="1" id="KW-0812">Transmembrane</keyword>
<dbReference type="PANTHER" id="PTHR35718:SF1">
    <property type="entry name" value="EXPRESSED PROTEIN"/>
    <property type="match status" value="1"/>
</dbReference>
<evidence type="ECO:0008006" key="5">
    <source>
        <dbReference type="Google" id="ProtNLM"/>
    </source>
</evidence>
<sequence>MAPLLALALILFLSLSTNAEDRAHGLSSEPPVAISPEAFAFFHPDAKQHPSGTNTCDSSHCTKLPLAATVKSAPAHESQSQSPTSGEHGLGAGGIAGISLSFLFVALVGMGVYHVMNKRKANIDRAKPEQLGEV</sequence>
<feature type="transmembrane region" description="Helical" evidence="1">
    <location>
        <begin position="90"/>
        <end position="115"/>
    </location>
</feature>
<organism evidence="3">
    <name type="scientific">Salvia splendens</name>
    <name type="common">Scarlet sage</name>
    <dbReference type="NCBI Taxonomy" id="180675"/>
    <lineage>
        <taxon>Eukaryota</taxon>
        <taxon>Viridiplantae</taxon>
        <taxon>Streptophyta</taxon>
        <taxon>Embryophyta</taxon>
        <taxon>Tracheophyta</taxon>
        <taxon>Spermatophyta</taxon>
        <taxon>Magnoliopsida</taxon>
        <taxon>eudicotyledons</taxon>
        <taxon>Gunneridae</taxon>
        <taxon>Pentapetalae</taxon>
        <taxon>asterids</taxon>
        <taxon>lamiids</taxon>
        <taxon>Lamiales</taxon>
        <taxon>Lamiaceae</taxon>
        <taxon>Nepetoideae</taxon>
        <taxon>Mentheae</taxon>
        <taxon>Salviinae</taxon>
        <taxon>Salvia</taxon>
        <taxon>Salvia subgen. Calosphace</taxon>
        <taxon>core Calosphace</taxon>
    </lineage>
</organism>
<dbReference type="OrthoDB" id="1929763at2759"/>